<feature type="compositionally biased region" description="Low complexity" evidence="6">
    <location>
        <begin position="1394"/>
        <end position="1406"/>
    </location>
</feature>
<feature type="DNA-binding region" description="Fork-head" evidence="5">
    <location>
        <begin position="335"/>
        <end position="408"/>
    </location>
</feature>
<keyword evidence="1" id="KW-0805">Transcription regulation</keyword>
<evidence type="ECO:0000256" key="4">
    <source>
        <dbReference type="ARBA" id="ARBA00023242"/>
    </source>
</evidence>
<evidence type="ECO:0000256" key="5">
    <source>
        <dbReference type="PROSITE-ProRule" id="PRU00089"/>
    </source>
</evidence>
<feature type="compositionally biased region" description="Polar residues" evidence="6">
    <location>
        <begin position="923"/>
        <end position="934"/>
    </location>
</feature>
<reference evidence="8 9" key="1">
    <citation type="journal article" date="2021" name="Elife">
        <title>Chloroplast acquisition without the gene transfer in kleptoplastic sea slugs, Plakobranchus ocellatus.</title>
        <authorList>
            <person name="Maeda T."/>
            <person name="Takahashi S."/>
            <person name="Yoshida T."/>
            <person name="Shimamura S."/>
            <person name="Takaki Y."/>
            <person name="Nagai Y."/>
            <person name="Toyoda A."/>
            <person name="Suzuki Y."/>
            <person name="Arimoto A."/>
            <person name="Ishii H."/>
            <person name="Satoh N."/>
            <person name="Nishiyama T."/>
            <person name="Hasebe M."/>
            <person name="Maruyama T."/>
            <person name="Minagawa J."/>
            <person name="Obokata J."/>
            <person name="Shigenobu S."/>
        </authorList>
    </citation>
    <scope>NUCLEOTIDE SEQUENCE [LARGE SCALE GENOMIC DNA]</scope>
</reference>
<dbReference type="PROSITE" id="PS50039">
    <property type="entry name" value="FORK_HEAD_3"/>
    <property type="match status" value="1"/>
</dbReference>
<dbReference type="SMART" id="SM00339">
    <property type="entry name" value="FH"/>
    <property type="match status" value="1"/>
</dbReference>
<feature type="compositionally biased region" description="Low complexity" evidence="6">
    <location>
        <begin position="565"/>
        <end position="578"/>
    </location>
</feature>
<feature type="compositionally biased region" description="Basic and acidic residues" evidence="6">
    <location>
        <begin position="958"/>
        <end position="970"/>
    </location>
</feature>
<evidence type="ECO:0000313" key="8">
    <source>
        <dbReference type="EMBL" id="GFS20198.1"/>
    </source>
</evidence>
<keyword evidence="4 5" id="KW-0539">Nucleus</keyword>
<keyword evidence="3" id="KW-0804">Transcription</keyword>
<feature type="region of interest" description="Disordered" evidence="6">
    <location>
        <begin position="234"/>
        <end position="273"/>
    </location>
</feature>
<evidence type="ECO:0000256" key="1">
    <source>
        <dbReference type="ARBA" id="ARBA00023015"/>
    </source>
</evidence>
<dbReference type="InterPro" id="IPR036390">
    <property type="entry name" value="WH_DNA-bd_sf"/>
</dbReference>
<dbReference type="Proteomes" id="UP000762676">
    <property type="component" value="Unassembled WGS sequence"/>
</dbReference>
<feature type="region of interest" description="Disordered" evidence="6">
    <location>
        <begin position="1385"/>
        <end position="1406"/>
    </location>
</feature>
<evidence type="ECO:0000256" key="3">
    <source>
        <dbReference type="ARBA" id="ARBA00023163"/>
    </source>
</evidence>
<comment type="subcellular location">
    <subcellularLocation>
        <location evidence="5">Nucleus</location>
    </subcellularLocation>
</comment>
<evidence type="ECO:0000256" key="6">
    <source>
        <dbReference type="SAM" id="MobiDB-lite"/>
    </source>
</evidence>
<dbReference type="InterPro" id="IPR045912">
    <property type="entry name" value="FOXJ2/3-like"/>
</dbReference>
<evidence type="ECO:0000313" key="9">
    <source>
        <dbReference type="Proteomes" id="UP000762676"/>
    </source>
</evidence>
<dbReference type="InterPro" id="IPR030456">
    <property type="entry name" value="TF_fork_head_CS_2"/>
</dbReference>
<evidence type="ECO:0000259" key="7">
    <source>
        <dbReference type="PROSITE" id="PS50039"/>
    </source>
</evidence>
<dbReference type="CDD" id="cd00059">
    <property type="entry name" value="FH_FOX"/>
    <property type="match status" value="1"/>
</dbReference>
<feature type="compositionally biased region" description="Low complexity" evidence="6">
    <location>
        <begin position="234"/>
        <end position="247"/>
    </location>
</feature>
<accession>A0AAV4JER0</accession>
<name>A0AAV4JER0_9GAST</name>
<gene>
    <name evidence="8" type="ORF">ElyMa_005051200</name>
</gene>
<feature type="region of interest" description="Disordered" evidence="6">
    <location>
        <begin position="1004"/>
        <end position="1041"/>
    </location>
</feature>
<comment type="caution">
    <text evidence="8">The sequence shown here is derived from an EMBL/GenBank/DDBJ whole genome shotgun (WGS) entry which is preliminary data.</text>
</comment>
<feature type="region of interest" description="Disordered" evidence="6">
    <location>
        <begin position="1175"/>
        <end position="1201"/>
    </location>
</feature>
<dbReference type="Pfam" id="PF00250">
    <property type="entry name" value="Forkhead"/>
    <property type="match status" value="1"/>
</dbReference>
<dbReference type="PANTHER" id="PTHR46078">
    <property type="entry name" value="FORKHEAD BOX PROTEIN J2 FAMILY MEMBER"/>
    <property type="match status" value="1"/>
</dbReference>
<proteinExistence type="predicted"/>
<feature type="compositionally biased region" description="Polar residues" evidence="6">
    <location>
        <begin position="850"/>
        <end position="865"/>
    </location>
</feature>
<dbReference type="PRINTS" id="PR00053">
    <property type="entry name" value="FORKHEAD"/>
</dbReference>
<dbReference type="GO" id="GO:0005634">
    <property type="term" value="C:nucleus"/>
    <property type="evidence" value="ECO:0007669"/>
    <property type="project" value="UniProtKB-SubCell"/>
</dbReference>
<feature type="region of interest" description="Disordered" evidence="6">
    <location>
        <begin position="829"/>
        <end position="977"/>
    </location>
</feature>
<dbReference type="EMBL" id="BMAT01010095">
    <property type="protein sequence ID" value="GFS20198.1"/>
    <property type="molecule type" value="Genomic_DNA"/>
</dbReference>
<keyword evidence="9" id="KW-1185">Reference proteome</keyword>
<dbReference type="Gene3D" id="1.10.10.10">
    <property type="entry name" value="Winged helix-like DNA-binding domain superfamily/Winged helix DNA-binding domain"/>
    <property type="match status" value="1"/>
</dbReference>
<organism evidence="8 9">
    <name type="scientific">Elysia marginata</name>
    <dbReference type="NCBI Taxonomy" id="1093978"/>
    <lineage>
        <taxon>Eukaryota</taxon>
        <taxon>Metazoa</taxon>
        <taxon>Spiralia</taxon>
        <taxon>Lophotrochozoa</taxon>
        <taxon>Mollusca</taxon>
        <taxon>Gastropoda</taxon>
        <taxon>Heterobranchia</taxon>
        <taxon>Euthyneura</taxon>
        <taxon>Panpulmonata</taxon>
        <taxon>Sacoglossa</taxon>
        <taxon>Placobranchoidea</taxon>
        <taxon>Plakobranchidae</taxon>
        <taxon>Elysia</taxon>
    </lineage>
</organism>
<dbReference type="InterPro" id="IPR036388">
    <property type="entry name" value="WH-like_DNA-bd_sf"/>
</dbReference>
<dbReference type="PANTHER" id="PTHR46078:SF2">
    <property type="entry name" value="FORK-HEAD DOMAIN-CONTAINING PROTEIN"/>
    <property type="match status" value="1"/>
</dbReference>
<keyword evidence="2 5" id="KW-0238">DNA-binding</keyword>
<evidence type="ECO:0000256" key="2">
    <source>
        <dbReference type="ARBA" id="ARBA00023125"/>
    </source>
</evidence>
<feature type="region of interest" description="Disordered" evidence="6">
    <location>
        <begin position="565"/>
        <end position="602"/>
    </location>
</feature>
<feature type="compositionally biased region" description="Polar residues" evidence="6">
    <location>
        <begin position="873"/>
        <end position="882"/>
    </location>
</feature>
<dbReference type="GO" id="GO:0000978">
    <property type="term" value="F:RNA polymerase II cis-regulatory region sequence-specific DNA binding"/>
    <property type="evidence" value="ECO:0007669"/>
    <property type="project" value="TreeGrafter"/>
</dbReference>
<dbReference type="InterPro" id="IPR001766">
    <property type="entry name" value="Fork_head_dom"/>
</dbReference>
<dbReference type="PROSITE" id="PS00658">
    <property type="entry name" value="FORK_HEAD_2"/>
    <property type="match status" value="1"/>
</dbReference>
<feature type="compositionally biased region" description="Basic and acidic residues" evidence="6">
    <location>
        <begin position="580"/>
        <end position="589"/>
    </location>
</feature>
<sequence>MGSHSPSAGSSHLLTPPLCPKKFVLDGEADDMKENVGLPKPDRPDSLNFSPSSFFSSNTFLNKDGLTSPRYFSTPKLETRDRRFVRYNSQPARRINFTRISSSGKPLSGVPRTPVLDFTKLKDAITPDSGFCTPAVDGFDCISSPPILSSFTDSNSDKCDTVAPSDAVPSFQEQMSLPTSSSALAITSPLVQSNSKASSSTNKMSTHHVSDDSVLDKSLDLPSWLSSFCQAQSSLTSSSCTPSSKAKTVQKKVRGLSSHSHQPKSIAKQQPASLPDVLSMPQLTPIPVIMAPTLPRFAACLPDTPLTSQAKPQKRKALKELQTNTLSNQQSGDERPNHSYMDLIKMALESAADGQMTLKEIILWIEDHFPYFKLKAKHTWKNSIRHNLSLHHDFIKGEERRHGGKWKLAAHAKKYAHRIPKPPVVKRQPTPPPPVVCLKKRQSGLQPILPKTMKSMNYTLVPIALAAVDCQETSQDSLADEHLFQPEPHQTSVFHLEPEPQQDGQQGVQLRYQAEQNNELYCFSEQEQQQQQHKPGPSVSQPKEVKLHFRLTQEQQQLLRLEQTQRQRQSLLGSGSLKSQRKERQSDRCHRSKFQPSNSISQNFPLLHMSDYRKNLKVKSASTGLPPIAPKPYPTSVSSFLAGQPNCFPNSDAVQLQAMPLPKSAKQGIPKNRNICRILDRMPKSKSFDGGRKMKTVRKVTKITSKLSNSKAAMIREREDMQAAEEINKILQDDENFPGSVHVGSSFEENLTHARLDESRPESEPGRDLFLQVWEDTMSPVVWDEDSQSSWLSGGVDDKRSHTLSGHHDNQALSSISLKAPKSWHEENTFNFDMNGTRKSHKTEDEVRSAENNLSTPILQVSAMNSRDAPLSEVQSRFSNSPAVEKAVKSMQTAENLAPSGPEDKQVLCPKTQSGLVGHDSQSKPASASATPQQGRPGLYRTKSRRKQIHVPLVIDLSPKRDTARPEQHEPNLSASKVCGKNSLNEKFRHQHLGLAQANLPKVAKPSTTGDIPADHTHVSNKPNPIEEDGLQKSHLTRKDEIGVPRSTELRISLPVSKVVSADKTQPVSEPSQGFGYNDISSHLSVYPSMGTLNTDSAGSPLSFSPSTNSFYHPSLALDSASSDVNQDATSLSSVPVQATRSTPKLSTPDFFAAAPSLLYSDSCHVPVNTNSGFVSPSSLPSPLKREDDSPGIPDETGLSHWQDGRNIYETIAGESNMSTATDSDAFPHFVSLGHKPSPFPSAPNYLIQSIPSHQNAYSYVDVIGHSYLQSGGEHSINQQMPSTFQMATEENASFVRKNESSEPLRTHTWSDRDIRAENVLSHYSPSVSALQPLTSENYYHYHNLNIANKFKGNLFRTNPVQSELNYCGAEDDFSSQTFSAISSDRQPNNWSLESSVPSSSMYTSTPSTATTTAIINNSENTPIFQQQQGERKHALSDESFPTFHQQQFSYIQQYQEDCHHQGESLHNFPTFHIQTPGLHEQCQATDRGAVESSSAVLTSAAAVPQLGMSANEYAESIQRSPPGEDVLDTATASDSSFLNSSVFDNIDSLMQTSLTEPNFLLKDES</sequence>
<dbReference type="GO" id="GO:0000981">
    <property type="term" value="F:DNA-binding transcription factor activity, RNA polymerase II-specific"/>
    <property type="evidence" value="ECO:0007669"/>
    <property type="project" value="TreeGrafter"/>
</dbReference>
<protein>
    <submittedName>
        <fullName evidence="8">Forkhead box protein M1</fullName>
    </submittedName>
</protein>
<dbReference type="SUPFAM" id="SSF46785">
    <property type="entry name" value="Winged helix' DNA-binding domain"/>
    <property type="match status" value="1"/>
</dbReference>
<feature type="domain" description="Fork-head" evidence="7">
    <location>
        <begin position="335"/>
        <end position="408"/>
    </location>
</feature>